<dbReference type="PROSITE" id="PS00039">
    <property type="entry name" value="DEAD_ATP_HELICASE"/>
    <property type="match status" value="1"/>
</dbReference>
<feature type="compositionally biased region" description="Basic residues" evidence="10">
    <location>
        <begin position="697"/>
        <end position="708"/>
    </location>
</feature>
<dbReference type="InterPro" id="IPR000629">
    <property type="entry name" value="RNA-helicase_DEAD-box_CS"/>
</dbReference>
<reference evidence="15" key="1">
    <citation type="submission" date="2025-08" db="UniProtKB">
        <authorList>
            <consortium name="RefSeq"/>
        </authorList>
    </citation>
    <scope>IDENTIFICATION</scope>
</reference>
<evidence type="ECO:0000256" key="7">
    <source>
        <dbReference type="ARBA" id="ARBA00022884"/>
    </source>
</evidence>
<feature type="compositionally biased region" description="Gly residues" evidence="10">
    <location>
        <begin position="766"/>
        <end position="775"/>
    </location>
</feature>
<evidence type="ECO:0000256" key="4">
    <source>
        <dbReference type="ARBA" id="ARBA00022801"/>
    </source>
</evidence>
<dbReference type="CDD" id="cd17959">
    <property type="entry name" value="DEADc_DDX54"/>
    <property type="match status" value="1"/>
</dbReference>
<sequence length="857" mass="95847">MGRRKWKAKKLEKKLQKESGSGLQSDQLSHNKRKDSTVPEQQSQMKLDKQDMESEDSDVEMASAKKLATLKTKKKSGGFQSLGLSHGVLKGVLRRGYKVPTPIQRKTIPLILEGKDVVAMARTGSGKTAAFLIPLFERLKVRSSTGARAIVMSPTRELALQTLKFAKELGKFTGLKAAVILGGDKMDDQFAALHENPDIIIATPGRLLHVLVEMEMKLKLVEYIVFDEADRLFEMGFQDQLQEMIHRLPESRQTVLFSATLPKLLVEFARAGLTEPTLVRLDVDSKLSENLQLSYLSCREADKCALLFYLLKHVIKPKEQTVIFAATKHHVEFLNLLLTLSGLSVTYIYSSLDQAARKINAAKFSLGKVKILLVTDLAARGIDVPLLDNVINFNFPAKPKLFVHRVGRVARAGRTGIAYSLVSPDEMGHLVDLHMFLGRPLKLVPLGQKVEDVDGCLGEVPQSLIDDEDVEVQQTIKDSVDLSGLVKVCTNAYRKYAKSRPAPAAESVRRVKKMVEEGVMLGVHPMFDSADVDEKGVRLEMLNALKSYKPKTTIFEINSTSKKSGLAVMKAKREQHERIIVSNEERRAEKDQEQTSLSSFMPESTTFTWTSKPAEQGDIDAVFDEVVSSRAKNSRKSKSAKSAAIPTEIKDKENFIEYRPSDYASERGLSIANNFEREAAGAVLDFTNEDDEGNNDKKKRKWDRKRKKFVTENDEGGKKKKIKTESGNWISASYKSNAYVEWRNRSKRGDYDDDDDGDGGGKMKKGGGGQRGAGSDGKFTVVGMRKRKWHTRGMENETSSKQNKMKFKKGKGELHSADQILKKRRQKAKVQNFQKFRQNTRAKRKGGGKDTGKGKGR</sequence>
<evidence type="ECO:0000259" key="13">
    <source>
        <dbReference type="PROSITE" id="PS51195"/>
    </source>
</evidence>
<keyword evidence="14" id="KW-1185">Reference proteome</keyword>
<evidence type="ECO:0000256" key="10">
    <source>
        <dbReference type="SAM" id="MobiDB-lite"/>
    </source>
</evidence>
<evidence type="ECO:0000259" key="11">
    <source>
        <dbReference type="PROSITE" id="PS51192"/>
    </source>
</evidence>
<dbReference type="InterPro" id="IPR014014">
    <property type="entry name" value="RNA_helicase_DEAD_Q_motif"/>
</dbReference>
<evidence type="ECO:0000256" key="9">
    <source>
        <dbReference type="PROSITE-ProRule" id="PRU00552"/>
    </source>
</evidence>
<dbReference type="Pfam" id="PF00270">
    <property type="entry name" value="DEAD"/>
    <property type="match status" value="1"/>
</dbReference>
<feature type="region of interest" description="Disordered" evidence="10">
    <location>
        <begin position="1"/>
        <end position="60"/>
    </location>
</feature>
<dbReference type="PROSITE" id="PS51194">
    <property type="entry name" value="HELICASE_CTER"/>
    <property type="match status" value="1"/>
</dbReference>
<dbReference type="EC" id="3.6.4.13" evidence="2"/>
<evidence type="ECO:0000256" key="8">
    <source>
        <dbReference type="ARBA" id="ARBA00047984"/>
    </source>
</evidence>
<dbReference type="RefSeq" id="XP_005109099.1">
    <property type="nucleotide sequence ID" value="XM_005109042.3"/>
</dbReference>
<feature type="region of interest" description="Disordered" evidence="10">
    <location>
        <begin position="686"/>
        <end position="727"/>
    </location>
</feature>
<evidence type="ECO:0000256" key="1">
    <source>
        <dbReference type="ARBA" id="ARBA00010379"/>
    </source>
</evidence>
<dbReference type="SMART" id="SM00487">
    <property type="entry name" value="DEXDc"/>
    <property type="match status" value="1"/>
</dbReference>
<proteinExistence type="inferred from homology"/>
<feature type="domain" description="DEAD-box RNA helicase Q" evidence="13">
    <location>
        <begin position="77"/>
        <end position="105"/>
    </location>
</feature>
<feature type="compositionally biased region" description="Basic and acidic residues" evidence="10">
    <location>
        <begin position="847"/>
        <end position="857"/>
    </location>
</feature>
<dbReference type="InterPro" id="IPR011545">
    <property type="entry name" value="DEAD/DEAH_box_helicase_dom"/>
</dbReference>
<evidence type="ECO:0000256" key="3">
    <source>
        <dbReference type="ARBA" id="ARBA00022741"/>
    </source>
</evidence>
<keyword evidence="3" id="KW-0547">Nucleotide-binding</keyword>
<dbReference type="GeneID" id="101860606"/>
<feature type="region of interest" description="Disordered" evidence="10">
    <location>
        <begin position="745"/>
        <end position="857"/>
    </location>
</feature>
<name>A0ABM0K5B3_APLCA</name>
<comment type="catalytic activity">
    <reaction evidence="8">
        <text>ATP + H2O = ADP + phosphate + H(+)</text>
        <dbReference type="Rhea" id="RHEA:13065"/>
        <dbReference type="ChEBI" id="CHEBI:15377"/>
        <dbReference type="ChEBI" id="CHEBI:15378"/>
        <dbReference type="ChEBI" id="CHEBI:30616"/>
        <dbReference type="ChEBI" id="CHEBI:43474"/>
        <dbReference type="ChEBI" id="CHEBI:456216"/>
        <dbReference type="EC" id="3.6.4.13"/>
    </reaction>
</comment>
<dbReference type="InterPro" id="IPR014001">
    <property type="entry name" value="Helicase_ATP-bd"/>
</dbReference>
<dbReference type="InterPro" id="IPR012541">
    <property type="entry name" value="DBP10_C"/>
</dbReference>
<dbReference type="SMART" id="SM01123">
    <property type="entry name" value="DBP10CT"/>
    <property type="match status" value="1"/>
</dbReference>
<organism evidence="14 15">
    <name type="scientific">Aplysia californica</name>
    <name type="common">California sea hare</name>
    <dbReference type="NCBI Taxonomy" id="6500"/>
    <lineage>
        <taxon>Eukaryota</taxon>
        <taxon>Metazoa</taxon>
        <taxon>Spiralia</taxon>
        <taxon>Lophotrochozoa</taxon>
        <taxon>Mollusca</taxon>
        <taxon>Gastropoda</taxon>
        <taxon>Heterobranchia</taxon>
        <taxon>Euthyneura</taxon>
        <taxon>Tectipleura</taxon>
        <taxon>Aplysiida</taxon>
        <taxon>Aplysioidea</taxon>
        <taxon>Aplysiidae</taxon>
        <taxon>Aplysia</taxon>
    </lineage>
</organism>
<keyword evidence="5 15" id="KW-0347">Helicase</keyword>
<feature type="short sequence motif" description="Q motif" evidence="9">
    <location>
        <begin position="77"/>
        <end position="105"/>
    </location>
</feature>
<evidence type="ECO:0000256" key="5">
    <source>
        <dbReference type="ARBA" id="ARBA00022806"/>
    </source>
</evidence>
<dbReference type="InterPro" id="IPR027417">
    <property type="entry name" value="P-loop_NTPase"/>
</dbReference>
<dbReference type="Pfam" id="PF00271">
    <property type="entry name" value="Helicase_C"/>
    <property type="match status" value="1"/>
</dbReference>
<dbReference type="PROSITE" id="PS51195">
    <property type="entry name" value="Q_MOTIF"/>
    <property type="match status" value="1"/>
</dbReference>
<accession>A0ABM0K5B3</accession>
<protein>
    <recommendedName>
        <fullName evidence="2">RNA helicase</fullName>
        <ecNumber evidence="2">3.6.4.13</ecNumber>
    </recommendedName>
</protein>
<evidence type="ECO:0000259" key="12">
    <source>
        <dbReference type="PROSITE" id="PS51194"/>
    </source>
</evidence>
<dbReference type="PANTHER" id="PTHR47959">
    <property type="entry name" value="ATP-DEPENDENT RNA HELICASE RHLE-RELATED"/>
    <property type="match status" value="1"/>
</dbReference>
<evidence type="ECO:0000313" key="14">
    <source>
        <dbReference type="Proteomes" id="UP000694888"/>
    </source>
</evidence>
<feature type="compositionally biased region" description="Basic residues" evidence="10">
    <location>
        <begin position="1"/>
        <end position="12"/>
    </location>
</feature>
<dbReference type="CDD" id="cd18787">
    <property type="entry name" value="SF2_C_DEAD"/>
    <property type="match status" value="1"/>
</dbReference>
<evidence type="ECO:0000256" key="6">
    <source>
        <dbReference type="ARBA" id="ARBA00022840"/>
    </source>
</evidence>
<dbReference type="InterPro" id="IPR050079">
    <property type="entry name" value="DEAD_box_RNA_helicase"/>
</dbReference>
<dbReference type="InterPro" id="IPR033517">
    <property type="entry name" value="DDX54/DBP10_DEAD-box_helicase"/>
</dbReference>
<feature type="compositionally biased region" description="Polar residues" evidence="10">
    <location>
        <begin position="19"/>
        <end position="28"/>
    </location>
</feature>
<keyword evidence="4" id="KW-0378">Hydrolase</keyword>
<gene>
    <name evidence="15" type="primary">LOC101860606</name>
</gene>
<keyword evidence="6" id="KW-0067">ATP-binding</keyword>
<evidence type="ECO:0000256" key="2">
    <source>
        <dbReference type="ARBA" id="ARBA00012552"/>
    </source>
</evidence>
<dbReference type="PANTHER" id="PTHR47959:SF8">
    <property type="entry name" value="RNA HELICASE"/>
    <property type="match status" value="1"/>
</dbReference>
<dbReference type="SUPFAM" id="SSF52540">
    <property type="entry name" value="P-loop containing nucleoside triphosphate hydrolases"/>
    <property type="match status" value="2"/>
</dbReference>
<dbReference type="Proteomes" id="UP000694888">
    <property type="component" value="Unplaced"/>
</dbReference>
<dbReference type="SMART" id="SM00490">
    <property type="entry name" value="HELICc"/>
    <property type="match status" value="1"/>
</dbReference>
<feature type="domain" description="Helicase C-terminal" evidence="12">
    <location>
        <begin position="309"/>
        <end position="452"/>
    </location>
</feature>
<comment type="similarity">
    <text evidence="1">Belongs to the DEAD box helicase family. DDX54/DBP10 subfamily.</text>
</comment>
<dbReference type="InterPro" id="IPR001650">
    <property type="entry name" value="Helicase_C-like"/>
</dbReference>
<feature type="domain" description="Helicase ATP-binding" evidence="11">
    <location>
        <begin position="108"/>
        <end position="279"/>
    </location>
</feature>
<keyword evidence="7" id="KW-0694">RNA-binding</keyword>
<evidence type="ECO:0000313" key="15">
    <source>
        <dbReference type="RefSeq" id="XP_005109099.1"/>
    </source>
</evidence>
<dbReference type="Pfam" id="PF08147">
    <property type="entry name" value="DBP10CT"/>
    <property type="match status" value="1"/>
</dbReference>
<dbReference type="Gene3D" id="3.40.50.300">
    <property type="entry name" value="P-loop containing nucleotide triphosphate hydrolases"/>
    <property type="match status" value="2"/>
</dbReference>
<dbReference type="GO" id="GO:0004386">
    <property type="term" value="F:helicase activity"/>
    <property type="evidence" value="ECO:0007669"/>
    <property type="project" value="UniProtKB-KW"/>
</dbReference>
<dbReference type="PROSITE" id="PS51192">
    <property type="entry name" value="HELICASE_ATP_BIND_1"/>
    <property type="match status" value="1"/>
</dbReference>